<organism evidence="2 3">
    <name type="scientific">Crenichthys baileyi</name>
    <name type="common">White River springfish</name>
    <dbReference type="NCBI Taxonomy" id="28760"/>
    <lineage>
        <taxon>Eukaryota</taxon>
        <taxon>Metazoa</taxon>
        <taxon>Chordata</taxon>
        <taxon>Craniata</taxon>
        <taxon>Vertebrata</taxon>
        <taxon>Euteleostomi</taxon>
        <taxon>Actinopterygii</taxon>
        <taxon>Neopterygii</taxon>
        <taxon>Teleostei</taxon>
        <taxon>Neoteleostei</taxon>
        <taxon>Acanthomorphata</taxon>
        <taxon>Ovalentaria</taxon>
        <taxon>Atherinomorphae</taxon>
        <taxon>Cyprinodontiformes</taxon>
        <taxon>Goodeidae</taxon>
        <taxon>Crenichthys</taxon>
    </lineage>
</organism>
<feature type="compositionally biased region" description="Basic and acidic residues" evidence="1">
    <location>
        <begin position="1"/>
        <end position="16"/>
    </location>
</feature>
<feature type="compositionally biased region" description="Polar residues" evidence="1">
    <location>
        <begin position="74"/>
        <end position="84"/>
    </location>
</feature>
<feature type="region of interest" description="Disordered" evidence="1">
    <location>
        <begin position="1"/>
        <end position="166"/>
    </location>
</feature>
<comment type="caution">
    <text evidence="2">The sequence shown here is derived from an EMBL/GenBank/DDBJ whole genome shotgun (WGS) entry which is preliminary data.</text>
</comment>
<accession>A0AAV9RND0</accession>
<gene>
    <name evidence="2" type="ORF">CRENBAI_005233</name>
</gene>
<proteinExistence type="predicted"/>
<evidence type="ECO:0000256" key="1">
    <source>
        <dbReference type="SAM" id="MobiDB-lite"/>
    </source>
</evidence>
<protein>
    <submittedName>
        <fullName evidence="2">Uncharacterized protein</fullName>
    </submittedName>
</protein>
<feature type="compositionally biased region" description="Basic and acidic residues" evidence="1">
    <location>
        <begin position="133"/>
        <end position="166"/>
    </location>
</feature>
<dbReference type="AlphaFoldDB" id="A0AAV9RND0"/>
<dbReference type="EMBL" id="JAHHUM010001575">
    <property type="protein sequence ID" value="KAK5610399.1"/>
    <property type="molecule type" value="Genomic_DNA"/>
</dbReference>
<keyword evidence="3" id="KW-1185">Reference proteome</keyword>
<dbReference type="Proteomes" id="UP001311232">
    <property type="component" value="Unassembled WGS sequence"/>
</dbReference>
<name>A0AAV9RND0_9TELE</name>
<sequence>MAPRGADSRPRQRYEDLDLDYNLQPRRDPYDYPTHSRPVPREPIPYPGHYQGPPVSSNPSRLPLPQSSNQSQQVATNQRYQPAAQQHRAALRQDIPPSPTAGPRGRQYYEPTVGRGDAYGQASPARYTSPDRYPMDRGRHASPDGYRYGDERQPEPRRKDPMIGAV</sequence>
<evidence type="ECO:0000313" key="2">
    <source>
        <dbReference type="EMBL" id="KAK5610399.1"/>
    </source>
</evidence>
<reference evidence="2 3" key="1">
    <citation type="submission" date="2021-06" db="EMBL/GenBank/DDBJ databases">
        <authorList>
            <person name="Palmer J.M."/>
        </authorList>
    </citation>
    <scope>NUCLEOTIDE SEQUENCE [LARGE SCALE GENOMIC DNA]</scope>
    <source>
        <strain evidence="2 3">MEX-2019</strain>
        <tissue evidence="2">Muscle</tissue>
    </source>
</reference>
<feature type="compositionally biased region" description="Low complexity" evidence="1">
    <location>
        <begin position="57"/>
        <end position="73"/>
    </location>
</feature>
<evidence type="ECO:0000313" key="3">
    <source>
        <dbReference type="Proteomes" id="UP001311232"/>
    </source>
</evidence>